<accession>A0A9X6Q640</accession>
<dbReference type="EMBL" id="NFEN01000240">
    <property type="protein sequence ID" value="OUA13602.1"/>
    <property type="molecule type" value="Genomic_DNA"/>
</dbReference>
<evidence type="ECO:0000313" key="3">
    <source>
        <dbReference type="Proteomes" id="UP000195077"/>
    </source>
</evidence>
<name>A0A9X6Q640_BACTU</name>
<comment type="caution">
    <text evidence="2">The sequence shown here is derived from an EMBL/GenBank/DDBJ whole genome shotgun (WGS) entry which is preliminary data.</text>
</comment>
<gene>
    <name evidence="2" type="ORF">BK775_36040</name>
</gene>
<keyword evidence="1" id="KW-1133">Transmembrane helix</keyword>
<proteinExistence type="predicted"/>
<keyword evidence="1" id="KW-0472">Membrane</keyword>
<organism evidence="2 3">
    <name type="scientific">Bacillus thuringiensis</name>
    <dbReference type="NCBI Taxonomy" id="1428"/>
    <lineage>
        <taxon>Bacteria</taxon>
        <taxon>Bacillati</taxon>
        <taxon>Bacillota</taxon>
        <taxon>Bacilli</taxon>
        <taxon>Bacillales</taxon>
        <taxon>Bacillaceae</taxon>
        <taxon>Bacillus</taxon>
        <taxon>Bacillus cereus group</taxon>
    </lineage>
</organism>
<evidence type="ECO:0000256" key="1">
    <source>
        <dbReference type="SAM" id="Phobius"/>
    </source>
</evidence>
<keyword evidence="1" id="KW-0812">Transmembrane</keyword>
<dbReference type="AlphaFoldDB" id="A0A9X6Q640"/>
<dbReference type="Proteomes" id="UP000195077">
    <property type="component" value="Unassembled WGS sequence"/>
</dbReference>
<sequence length="63" mass="7335">MSSKGECFIGIYGTYVENASIIFLMYLLLKSRKDIIFNYTKINRIPFESNIIPKGKSFFICTR</sequence>
<protein>
    <submittedName>
        <fullName evidence="2">Uncharacterized protein</fullName>
    </submittedName>
</protein>
<reference evidence="2 3" key="1">
    <citation type="submission" date="2016-10" db="EMBL/GenBank/DDBJ databases">
        <title>Comparative genomics of Bacillus thuringiensis reveals a path to pathogens against multiple invertebrate hosts.</title>
        <authorList>
            <person name="Zheng J."/>
            <person name="Gao Q."/>
            <person name="Liu H."/>
            <person name="Peng D."/>
            <person name="Ruan L."/>
            <person name="Sun M."/>
        </authorList>
    </citation>
    <scope>NUCLEOTIDE SEQUENCE [LARGE SCALE GENOMIC DNA]</scope>
    <source>
        <strain evidence="2">I13</strain>
    </source>
</reference>
<feature type="transmembrane region" description="Helical" evidence="1">
    <location>
        <begin position="12"/>
        <end position="29"/>
    </location>
</feature>
<evidence type="ECO:0000313" key="2">
    <source>
        <dbReference type="EMBL" id="OUA13602.1"/>
    </source>
</evidence>